<evidence type="ECO:0000313" key="2">
    <source>
        <dbReference type="Proteomes" id="UP000886501"/>
    </source>
</evidence>
<proteinExistence type="predicted"/>
<dbReference type="Proteomes" id="UP000886501">
    <property type="component" value="Unassembled WGS sequence"/>
</dbReference>
<dbReference type="EMBL" id="MU117974">
    <property type="protein sequence ID" value="KAF9651672.1"/>
    <property type="molecule type" value="Genomic_DNA"/>
</dbReference>
<sequence length="357" mass="39531">MHNLRLPWGANFSRPEEFGLSPFKTVNLMLTSTDNITLGSWFTFSEPFFRSRIHSRMASVAEVESLIPSALKTYPTILYLHGNAATRAVPTRVQIYSTFSSRMQVNVLAIDYRGFAESTGYPTERGTIDDALSAIKWLVGQGAKPEDILVIGHSLGAGIATQSIEQAEEEFGQPLRGLVMMGSQASVPHHMETFVPGGIPVLRPVKLIPGGWELLLAYTYTQFRTLEHIPNVKSPVTIVHSHDDDDTPISHAVLVFDQLISSVLGPAPPSFHALPFSTSEEEFTTLKAKHQEYRKLRDGAVMISRTPNDAFVVNEVVRPDGVKLAFVETKYGGHGRIAAQEGVQDILIERYHLRNPL</sequence>
<organism evidence="1 2">
    <name type="scientific">Thelephora ganbajun</name>
    <name type="common">Ganba fungus</name>
    <dbReference type="NCBI Taxonomy" id="370292"/>
    <lineage>
        <taxon>Eukaryota</taxon>
        <taxon>Fungi</taxon>
        <taxon>Dikarya</taxon>
        <taxon>Basidiomycota</taxon>
        <taxon>Agaricomycotina</taxon>
        <taxon>Agaricomycetes</taxon>
        <taxon>Thelephorales</taxon>
        <taxon>Thelephoraceae</taxon>
        <taxon>Thelephora</taxon>
    </lineage>
</organism>
<comment type="caution">
    <text evidence="1">The sequence shown here is derived from an EMBL/GenBank/DDBJ whole genome shotgun (WGS) entry which is preliminary data.</text>
</comment>
<evidence type="ECO:0000313" key="1">
    <source>
        <dbReference type="EMBL" id="KAF9651672.1"/>
    </source>
</evidence>
<protein>
    <submittedName>
        <fullName evidence="1">Alpha/beta-hydrolase</fullName>
    </submittedName>
</protein>
<gene>
    <name evidence="1" type="ORF">BDM02DRAFT_3162988</name>
</gene>
<reference evidence="1" key="1">
    <citation type="submission" date="2019-10" db="EMBL/GenBank/DDBJ databases">
        <authorList>
            <consortium name="DOE Joint Genome Institute"/>
            <person name="Kuo A."/>
            <person name="Miyauchi S."/>
            <person name="Kiss E."/>
            <person name="Drula E."/>
            <person name="Kohler A."/>
            <person name="Sanchez-Garcia M."/>
            <person name="Andreopoulos B."/>
            <person name="Barry K.W."/>
            <person name="Bonito G."/>
            <person name="Buee M."/>
            <person name="Carver A."/>
            <person name="Chen C."/>
            <person name="Cichocki N."/>
            <person name="Clum A."/>
            <person name="Culley D."/>
            <person name="Crous P.W."/>
            <person name="Fauchery L."/>
            <person name="Girlanda M."/>
            <person name="Hayes R."/>
            <person name="Keri Z."/>
            <person name="Labutti K."/>
            <person name="Lipzen A."/>
            <person name="Lombard V."/>
            <person name="Magnuson J."/>
            <person name="Maillard F."/>
            <person name="Morin E."/>
            <person name="Murat C."/>
            <person name="Nolan M."/>
            <person name="Ohm R."/>
            <person name="Pangilinan J."/>
            <person name="Pereira M."/>
            <person name="Perotto S."/>
            <person name="Peter M."/>
            <person name="Riley R."/>
            <person name="Sitrit Y."/>
            <person name="Stielow B."/>
            <person name="Szollosi G."/>
            <person name="Zifcakova L."/>
            <person name="Stursova M."/>
            <person name="Spatafora J.W."/>
            <person name="Tedersoo L."/>
            <person name="Vaario L.-M."/>
            <person name="Yamada A."/>
            <person name="Yan M."/>
            <person name="Wang P."/>
            <person name="Xu J."/>
            <person name="Bruns T."/>
            <person name="Baldrian P."/>
            <person name="Vilgalys R."/>
            <person name="Henrissat B."/>
            <person name="Grigoriev I.V."/>
            <person name="Hibbett D."/>
            <person name="Nagy L.G."/>
            <person name="Martin F.M."/>
        </authorList>
    </citation>
    <scope>NUCLEOTIDE SEQUENCE</scope>
    <source>
        <strain evidence="1">P2</strain>
    </source>
</reference>
<reference evidence="1" key="2">
    <citation type="journal article" date="2020" name="Nat. Commun.">
        <title>Large-scale genome sequencing of mycorrhizal fungi provides insights into the early evolution of symbiotic traits.</title>
        <authorList>
            <person name="Miyauchi S."/>
            <person name="Kiss E."/>
            <person name="Kuo A."/>
            <person name="Drula E."/>
            <person name="Kohler A."/>
            <person name="Sanchez-Garcia M."/>
            <person name="Morin E."/>
            <person name="Andreopoulos B."/>
            <person name="Barry K.W."/>
            <person name="Bonito G."/>
            <person name="Buee M."/>
            <person name="Carver A."/>
            <person name="Chen C."/>
            <person name="Cichocki N."/>
            <person name="Clum A."/>
            <person name="Culley D."/>
            <person name="Crous P.W."/>
            <person name="Fauchery L."/>
            <person name="Girlanda M."/>
            <person name="Hayes R.D."/>
            <person name="Keri Z."/>
            <person name="LaButti K."/>
            <person name="Lipzen A."/>
            <person name="Lombard V."/>
            <person name="Magnuson J."/>
            <person name="Maillard F."/>
            <person name="Murat C."/>
            <person name="Nolan M."/>
            <person name="Ohm R.A."/>
            <person name="Pangilinan J."/>
            <person name="Pereira M.F."/>
            <person name="Perotto S."/>
            <person name="Peter M."/>
            <person name="Pfister S."/>
            <person name="Riley R."/>
            <person name="Sitrit Y."/>
            <person name="Stielow J.B."/>
            <person name="Szollosi G."/>
            <person name="Zifcakova L."/>
            <person name="Stursova M."/>
            <person name="Spatafora J.W."/>
            <person name="Tedersoo L."/>
            <person name="Vaario L.M."/>
            <person name="Yamada A."/>
            <person name="Yan M."/>
            <person name="Wang P."/>
            <person name="Xu J."/>
            <person name="Bruns T."/>
            <person name="Baldrian P."/>
            <person name="Vilgalys R."/>
            <person name="Dunand C."/>
            <person name="Henrissat B."/>
            <person name="Grigoriev I.V."/>
            <person name="Hibbett D."/>
            <person name="Nagy L.G."/>
            <person name="Martin F.M."/>
        </authorList>
    </citation>
    <scope>NUCLEOTIDE SEQUENCE</scope>
    <source>
        <strain evidence="1">P2</strain>
    </source>
</reference>
<keyword evidence="2" id="KW-1185">Reference proteome</keyword>
<accession>A0ACB6ZQ08</accession>
<name>A0ACB6ZQ08_THEGA</name>